<keyword evidence="5 7" id="KW-0548">Nucleotidyltransferase</keyword>
<dbReference type="GO" id="GO:0050518">
    <property type="term" value="F:2-C-methyl-D-erythritol 4-phosphate cytidylyltransferase activity"/>
    <property type="evidence" value="ECO:0007669"/>
    <property type="project" value="UniProtKB-UniRule"/>
</dbReference>
<dbReference type="InterPro" id="IPR001228">
    <property type="entry name" value="IspD"/>
</dbReference>
<dbReference type="CDD" id="cd02516">
    <property type="entry name" value="CDP-ME_synthetase"/>
    <property type="match status" value="1"/>
</dbReference>
<evidence type="ECO:0000256" key="4">
    <source>
        <dbReference type="ARBA" id="ARBA00022679"/>
    </source>
</evidence>
<evidence type="ECO:0000256" key="6">
    <source>
        <dbReference type="ARBA" id="ARBA00023229"/>
    </source>
</evidence>
<dbReference type="HOGENOM" id="CLU_061281_2_2_9"/>
<feature type="site" description="Positions MEP for the nucleophilic attack" evidence="7">
    <location>
        <position position="160"/>
    </location>
</feature>
<dbReference type="EC" id="2.7.7.60" evidence="7"/>
<keyword evidence="9" id="KW-1185">Reference proteome</keyword>
<feature type="site" description="Transition state stabilizer" evidence="7">
    <location>
        <position position="18"/>
    </location>
</feature>
<dbReference type="InterPro" id="IPR029044">
    <property type="entry name" value="Nucleotide-diphossugar_trans"/>
</dbReference>
<dbReference type="EMBL" id="ACZL01000023">
    <property type="protein sequence ID" value="EHI55274.1"/>
    <property type="molecule type" value="Genomic_DNA"/>
</dbReference>
<dbReference type="NCBIfam" id="TIGR00453">
    <property type="entry name" value="ispD"/>
    <property type="match status" value="1"/>
</dbReference>
<keyword evidence="4 7" id="KW-0808">Transferase</keyword>
<dbReference type="RefSeq" id="WP_005541026.1">
    <property type="nucleotide sequence ID" value="NZ_JH378833.1"/>
</dbReference>
<dbReference type="FunFam" id="3.90.550.10:FF:000003">
    <property type="entry name" value="2-C-methyl-D-erythritol 4-phosphate cytidylyltransferase"/>
    <property type="match status" value="1"/>
</dbReference>
<feature type="site" description="Transition state stabilizer" evidence="7">
    <location>
        <position position="25"/>
    </location>
</feature>
<dbReference type="Gene3D" id="3.90.550.10">
    <property type="entry name" value="Spore Coat Polysaccharide Biosynthesis Protein SpsA, Chain A"/>
    <property type="match status" value="1"/>
</dbReference>
<evidence type="ECO:0000313" key="8">
    <source>
        <dbReference type="EMBL" id="EHI55274.1"/>
    </source>
</evidence>
<dbReference type="InterPro" id="IPR050088">
    <property type="entry name" value="IspD/TarI_cytidylyltransf_bact"/>
</dbReference>
<proteinExistence type="inferred from homology"/>
<dbReference type="PANTHER" id="PTHR32125">
    <property type="entry name" value="2-C-METHYL-D-ERYTHRITOL 4-PHOSPHATE CYTIDYLYLTRANSFERASE, CHLOROPLASTIC"/>
    <property type="match status" value="1"/>
</dbReference>
<evidence type="ECO:0000256" key="1">
    <source>
        <dbReference type="ARBA" id="ARBA00001282"/>
    </source>
</evidence>
<feature type="site" description="Positions MEP for the nucleophilic attack" evidence="7">
    <location>
        <position position="219"/>
    </location>
</feature>
<keyword evidence="6 7" id="KW-0414">Isoprene biosynthesis</keyword>
<dbReference type="eggNOG" id="COG1211">
    <property type="taxonomic scope" value="Bacteria"/>
</dbReference>
<evidence type="ECO:0000313" key="9">
    <source>
        <dbReference type="Proteomes" id="UP000003011"/>
    </source>
</evidence>
<reference evidence="8 9" key="1">
    <citation type="submission" date="2011-08" db="EMBL/GenBank/DDBJ databases">
        <title>The Genome Sequence of Johnsonella ignava ATCC 51276.</title>
        <authorList>
            <consortium name="The Broad Institute Genome Sequencing Platform"/>
            <person name="Earl A."/>
            <person name="Ward D."/>
            <person name="Feldgarden M."/>
            <person name="Gevers D."/>
            <person name="Izard J."/>
            <person name="Blanton J.M."/>
            <person name="Baranova O.V."/>
            <person name="Dewhirst F.E."/>
            <person name="Young S.K."/>
            <person name="Zeng Q."/>
            <person name="Gargeya S."/>
            <person name="Fitzgerald M."/>
            <person name="Haas B."/>
            <person name="Abouelleil A."/>
            <person name="Alvarado L."/>
            <person name="Arachchi H.M."/>
            <person name="Berlin A."/>
            <person name="Brown A."/>
            <person name="Chapman S.B."/>
            <person name="Chen Z."/>
            <person name="Dunbar C."/>
            <person name="Freedman E."/>
            <person name="Gearin G."/>
            <person name="Gellesch M."/>
            <person name="Goldberg J."/>
            <person name="Griggs A."/>
            <person name="Gujja S."/>
            <person name="Heiman D."/>
            <person name="Howarth C."/>
            <person name="Larson L."/>
            <person name="Lui A."/>
            <person name="MacDonald P.J.P."/>
            <person name="Montmayeur A."/>
            <person name="Murphy C."/>
            <person name="Neiman D."/>
            <person name="Pearson M."/>
            <person name="Priest M."/>
            <person name="Roberts A."/>
            <person name="Saif S."/>
            <person name="Shea T."/>
            <person name="Shenoy N."/>
            <person name="Sisk P."/>
            <person name="Stolte C."/>
            <person name="Sykes S."/>
            <person name="Wortman J."/>
            <person name="Nusbaum C."/>
            <person name="Birren B."/>
        </authorList>
    </citation>
    <scope>NUCLEOTIDE SEQUENCE [LARGE SCALE GENOMIC DNA]</scope>
    <source>
        <strain evidence="8 9">ATCC 51276</strain>
    </source>
</reference>
<comment type="pathway">
    <text evidence="2 7">Isoprenoid biosynthesis; isopentenyl diphosphate biosynthesis via DXP pathway; isopentenyl diphosphate from 1-deoxy-D-xylulose 5-phosphate: step 2/6.</text>
</comment>
<dbReference type="Pfam" id="PF01128">
    <property type="entry name" value="IspD"/>
    <property type="match status" value="1"/>
</dbReference>
<dbReference type="InterPro" id="IPR034683">
    <property type="entry name" value="IspD/TarI"/>
</dbReference>
<dbReference type="AlphaFoldDB" id="G5GIM0"/>
<comment type="function">
    <text evidence="7">Catalyzes the formation of 4-diphosphocytidyl-2-C-methyl-D-erythritol from CTP and 2-C-methyl-D-erythritol 4-phosphate (MEP).</text>
</comment>
<dbReference type="HAMAP" id="MF_00108">
    <property type="entry name" value="IspD"/>
    <property type="match status" value="1"/>
</dbReference>
<dbReference type="Proteomes" id="UP000003011">
    <property type="component" value="Unassembled WGS sequence"/>
</dbReference>
<dbReference type="SUPFAM" id="SSF53448">
    <property type="entry name" value="Nucleotide-diphospho-sugar transferases"/>
    <property type="match status" value="1"/>
</dbReference>
<evidence type="ECO:0000256" key="5">
    <source>
        <dbReference type="ARBA" id="ARBA00022695"/>
    </source>
</evidence>
<gene>
    <name evidence="7" type="primary">ispD</name>
    <name evidence="8" type="ORF">HMPREF9333_01410</name>
</gene>
<evidence type="ECO:0000256" key="7">
    <source>
        <dbReference type="HAMAP-Rule" id="MF_00108"/>
    </source>
</evidence>
<sequence>MQSIKTLAIILAAGSGSRMQMEVPKQYLHLNGIPMMVYSLKTFEESCVDDIAVAVPEDDIEYVDKNIIKKYGISKVLYISKGGKSRYESVYNALLHPAVLKKKYDLVLIHDAARPAVSKNIIENSIKGGLKFKAYVPAVLSKDTVKIADENGFSRLTPDRKDIYCIQTPQAFSYELCKNAYRKLFEAGDFRGVTDDAAVIEKMTDIKVKLGYGEYTNIKVTTSEDVEIIEMFLKKYII</sequence>
<dbReference type="GO" id="GO:0019288">
    <property type="term" value="P:isopentenyl diphosphate biosynthetic process, methylerythritol 4-phosphate pathway"/>
    <property type="evidence" value="ECO:0007669"/>
    <property type="project" value="UniProtKB-UniRule"/>
</dbReference>
<comment type="similarity">
    <text evidence="3 7">Belongs to the IspD/TarI cytidylyltransferase family. IspD subfamily.</text>
</comment>
<name>G5GIM0_9FIRM</name>
<comment type="catalytic activity">
    <reaction evidence="1 7">
        <text>2-C-methyl-D-erythritol 4-phosphate + CTP + H(+) = 4-CDP-2-C-methyl-D-erythritol + diphosphate</text>
        <dbReference type="Rhea" id="RHEA:13429"/>
        <dbReference type="ChEBI" id="CHEBI:15378"/>
        <dbReference type="ChEBI" id="CHEBI:33019"/>
        <dbReference type="ChEBI" id="CHEBI:37563"/>
        <dbReference type="ChEBI" id="CHEBI:57823"/>
        <dbReference type="ChEBI" id="CHEBI:58262"/>
        <dbReference type="EC" id="2.7.7.60"/>
    </reaction>
</comment>
<protein>
    <recommendedName>
        <fullName evidence="7">2-C-methyl-D-erythritol 4-phosphate cytidylyltransferase</fullName>
        <ecNumber evidence="7">2.7.7.60</ecNumber>
    </recommendedName>
    <alternativeName>
        <fullName evidence="7">4-diphosphocytidyl-2C-methyl-D-erythritol synthase</fullName>
    </alternativeName>
    <alternativeName>
        <fullName evidence="7">MEP cytidylyltransferase</fullName>
        <shortName evidence="7">MCT</shortName>
    </alternativeName>
</protein>
<dbReference type="PROSITE" id="PS01295">
    <property type="entry name" value="ISPD"/>
    <property type="match status" value="1"/>
</dbReference>
<accession>G5GIM0</accession>
<evidence type="ECO:0000256" key="3">
    <source>
        <dbReference type="ARBA" id="ARBA00009789"/>
    </source>
</evidence>
<comment type="caution">
    <text evidence="8">The sequence shown here is derived from an EMBL/GenBank/DDBJ whole genome shotgun (WGS) entry which is preliminary data.</text>
</comment>
<evidence type="ECO:0000256" key="2">
    <source>
        <dbReference type="ARBA" id="ARBA00004787"/>
    </source>
</evidence>
<dbReference type="OrthoDB" id="9806837at2"/>
<dbReference type="InterPro" id="IPR018294">
    <property type="entry name" value="ISPD_synthase_CS"/>
</dbReference>
<organism evidence="8 9">
    <name type="scientific">Johnsonella ignava ATCC 51276</name>
    <dbReference type="NCBI Taxonomy" id="679200"/>
    <lineage>
        <taxon>Bacteria</taxon>
        <taxon>Bacillati</taxon>
        <taxon>Bacillota</taxon>
        <taxon>Clostridia</taxon>
        <taxon>Lachnospirales</taxon>
        <taxon>Lachnospiraceae</taxon>
        <taxon>Johnsonella</taxon>
    </lineage>
</organism>
<dbReference type="PANTHER" id="PTHR32125:SF4">
    <property type="entry name" value="2-C-METHYL-D-ERYTHRITOL 4-PHOSPHATE CYTIDYLYLTRANSFERASE, CHLOROPLASTIC"/>
    <property type="match status" value="1"/>
</dbReference>
<dbReference type="STRING" id="679200.HMPREF9333_01410"/>
<dbReference type="UniPathway" id="UPA00056">
    <property type="reaction ID" value="UER00093"/>
</dbReference>